<feature type="domain" description="G" evidence="3">
    <location>
        <begin position="143"/>
        <end position="194"/>
    </location>
</feature>
<reference evidence="4" key="1">
    <citation type="journal article" date="2009" name="PLoS Genet.">
        <title>Sequencing, mapping, and analysis of 27,455 maize full-length cDNAs.</title>
        <authorList>
            <person name="Soderlund C."/>
            <person name="Descour A."/>
            <person name="Kudrna D."/>
            <person name="Bomhoff M."/>
            <person name="Boyd L."/>
            <person name="Currie J."/>
            <person name="Angelova A."/>
            <person name="Collura K."/>
            <person name="Wissotski M."/>
            <person name="Ashley E."/>
            <person name="Morrow D."/>
            <person name="Fernandes J."/>
            <person name="Walbot V."/>
            <person name="Yu Y."/>
        </authorList>
    </citation>
    <scope>NUCLEOTIDE SEQUENCE</scope>
    <source>
        <strain evidence="4">B73</strain>
    </source>
</reference>
<dbReference type="Pfam" id="PF01926">
    <property type="entry name" value="MMR_HSR1"/>
    <property type="match status" value="1"/>
</dbReference>
<keyword evidence="1" id="KW-0547">Nucleotide-binding</keyword>
<evidence type="ECO:0000256" key="1">
    <source>
        <dbReference type="ARBA" id="ARBA00022741"/>
    </source>
</evidence>
<reference evidence="6" key="2">
    <citation type="journal article" date="2009" name="Science">
        <title>The B73 maize genome: complexity, diversity, and dynamics.</title>
        <authorList>
            <person name="Schnable P.S."/>
            <person name="Ware D."/>
            <person name="Fulton R.S."/>
            <person name="Stein J.C."/>
            <person name="Wei F."/>
            <person name="Pasternak S."/>
            <person name="Liang C."/>
            <person name="Zhang J."/>
            <person name="Fulton L."/>
            <person name="Graves T.A."/>
            <person name="Minx P."/>
            <person name="Reily A.D."/>
            <person name="Courtney L."/>
            <person name="Kruchowski S.S."/>
            <person name="Tomlinson C."/>
            <person name="Strong C."/>
            <person name="Delehaunty K."/>
            <person name="Fronick C."/>
            <person name="Courtney B."/>
            <person name="Rock S.M."/>
            <person name="Belter E."/>
            <person name="Du F."/>
            <person name="Kim K."/>
            <person name="Abbott R.M."/>
            <person name="Cotton M."/>
            <person name="Levy A."/>
            <person name="Marchetto P."/>
            <person name="Ochoa K."/>
            <person name="Jackson S.M."/>
            <person name="Gillam B."/>
            <person name="Chen W."/>
            <person name="Yan L."/>
            <person name="Higginbotham J."/>
            <person name="Cardenas M."/>
            <person name="Waligorski J."/>
            <person name="Applebaum E."/>
            <person name="Phelps L."/>
            <person name="Falcone J."/>
            <person name="Kanchi K."/>
            <person name="Thane T."/>
            <person name="Scimone A."/>
            <person name="Thane N."/>
            <person name="Henke J."/>
            <person name="Wang T."/>
            <person name="Ruppert J."/>
            <person name="Shah N."/>
            <person name="Rotter K."/>
            <person name="Hodges J."/>
            <person name="Ingenthron E."/>
            <person name="Cordes M."/>
            <person name="Kohlberg S."/>
            <person name="Sgro J."/>
            <person name="Delgado B."/>
            <person name="Mead K."/>
            <person name="Chinwalla A."/>
            <person name="Leonard S."/>
            <person name="Crouse K."/>
            <person name="Collura K."/>
            <person name="Kudrna D."/>
            <person name="Currie J."/>
            <person name="He R."/>
            <person name="Angelova A."/>
            <person name="Rajasekar S."/>
            <person name="Mueller T."/>
            <person name="Lomeli R."/>
            <person name="Scara G."/>
            <person name="Ko A."/>
            <person name="Delaney K."/>
            <person name="Wissotski M."/>
            <person name="Lopez G."/>
            <person name="Campos D."/>
            <person name="Braidotti M."/>
            <person name="Ashley E."/>
            <person name="Golser W."/>
            <person name="Kim H."/>
            <person name="Lee S."/>
            <person name="Lin J."/>
            <person name="Dujmic Z."/>
            <person name="Kim W."/>
            <person name="Talag J."/>
            <person name="Zuccolo A."/>
            <person name="Fan C."/>
            <person name="Sebastian A."/>
            <person name="Kramer M."/>
            <person name="Spiegel L."/>
            <person name="Nascimento L."/>
            <person name="Zutavern T."/>
            <person name="Miller B."/>
            <person name="Ambroise C."/>
            <person name="Muller S."/>
            <person name="Spooner W."/>
            <person name="Narechania A."/>
            <person name="Ren L."/>
            <person name="Wei S."/>
            <person name="Kumari S."/>
            <person name="Faga B."/>
            <person name="Levy M.J."/>
            <person name="McMahan L."/>
            <person name="Van Buren P."/>
            <person name="Vaughn M.W."/>
            <person name="Ying K."/>
            <person name="Yeh C.-T."/>
            <person name="Emrich S.J."/>
            <person name="Jia Y."/>
            <person name="Kalyanaraman A."/>
            <person name="Hsia A.-P."/>
            <person name="Barbazuk W.B."/>
            <person name="Baucom R.S."/>
            <person name="Brutnell T.P."/>
            <person name="Carpita N.C."/>
            <person name="Chaparro C."/>
            <person name="Chia J.-M."/>
            <person name="Deragon J.-M."/>
            <person name="Estill J.C."/>
            <person name="Fu Y."/>
            <person name="Jeddeloh J.A."/>
            <person name="Han Y."/>
            <person name="Lee H."/>
            <person name="Li P."/>
            <person name="Lisch D.R."/>
            <person name="Liu S."/>
            <person name="Liu Z."/>
            <person name="Nagel D.H."/>
            <person name="McCann M.C."/>
            <person name="SanMiguel P."/>
            <person name="Myers A.M."/>
            <person name="Nettleton D."/>
            <person name="Nguyen J."/>
            <person name="Penning B.W."/>
            <person name="Ponnala L."/>
            <person name="Schneider K.L."/>
            <person name="Schwartz D.C."/>
            <person name="Sharma A."/>
            <person name="Soderlund C."/>
            <person name="Springer N.M."/>
            <person name="Sun Q."/>
            <person name="Wang H."/>
            <person name="Waterman M."/>
            <person name="Westerman R."/>
            <person name="Wolfgruber T.K."/>
            <person name="Yang L."/>
            <person name="Yu Y."/>
            <person name="Zhang L."/>
            <person name="Zhou S."/>
            <person name="Zhu Q."/>
            <person name="Bennetzen J.L."/>
            <person name="Dawe R.K."/>
            <person name="Jiang J."/>
            <person name="Jiang N."/>
            <person name="Presting G.G."/>
            <person name="Wessler S.R."/>
            <person name="Aluru S."/>
            <person name="Martienssen R.A."/>
            <person name="Clifton S.W."/>
            <person name="McCombie W.R."/>
            <person name="Wing R.A."/>
            <person name="Wilson R.K."/>
        </authorList>
    </citation>
    <scope>NUCLEOTIDE SEQUENCE [LARGE SCALE GENOMIC DNA]</scope>
    <source>
        <strain evidence="6">cv. B73</strain>
    </source>
</reference>
<evidence type="ECO:0000313" key="5">
    <source>
        <dbReference type="EnsemblPlants" id="Zm00001eb390550_P004"/>
    </source>
</evidence>
<evidence type="ECO:0000313" key="4">
    <source>
        <dbReference type="EMBL" id="ACF81651.1"/>
    </source>
</evidence>
<dbReference type="SUPFAM" id="SSF52540">
    <property type="entry name" value="P-loop containing nucleoside triphosphate hydrolases"/>
    <property type="match status" value="1"/>
</dbReference>
<dbReference type="InterPro" id="IPR006073">
    <property type="entry name" value="GTP-bd"/>
</dbReference>
<dbReference type="GO" id="GO:0005525">
    <property type="term" value="F:GTP binding"/>
    <property type="evidence" value="ECO:0007669"/>
    <property type="project" value="UniProtKB-KW"/>
</dbReference>
<dbReference type="AlphaFoldDB" id="B4FHQ8"/>
<sequence length="248" mass="27002">MTTPAAEAVSRRLGAAVRGLSGAWYGRHMASAERAIRARLPLVDLVLEVRDARAPASSSFEPLLRRRGPLEPDRRAVVLLNKADLADPSETEGWVAYIKKQRRCSCVAVNSHSRESIKEVLKVVQARMREIKHGDSNCTGTALLVGIPNVGKSAIVNAIHQIGRIAAAEKGKLKHAIVSSHPGETRDIRGYKVSSYALGRMTRSAAFPDHLVIVALLQVGIYAAVLSASTKSSIYHLMDNKTEECFFI</sequence>
<dbReference type="PANTHER" id="PTHR45782:SF1">
    <property type="entry name" value="DAR GTPASE 2, MITOCHONDRIAL"/>
    <property type="match status" value="1"/>
</dbReference>
<dbReference type="ExpressionAtlas" id="B4FHQ8">
    <property type="expression patterns" value="baseline and differential"/>
</dbReference>
<dbReference type="Gene3D" id="3.40.50.300">
    <property type="entry name" value="P-loop containing nucleotide triphosphate hydrolases"/>
    <property type="match status" value="1"/>
</dbReference>
<name>B4FHQ8_MAIZE</name>
<organism evidence="4">
    <name type="scientific">Zea mays</name>
    <name type="common">Maize</name>
    <dbReference type="NCBI Taxonomy" id="4577"/>
    <lineage>
        <taxon>Eukaryota</taxon>
        <taxon>Viridiplantae</taxon>
        <taxon>Streptophyta</taxon>
        <taxon>Embryophyta</taxon>
        <taxon>Tracheophyta</taxon>
        <taxon>Spermatophyta</taxon>
        <taxon>Magnoliopsida</taxon>
        <taxon>Liliopsida</taxon>
        <taxon>Poales</taxon>
        <taxon>Poaceae</taxon>
        <taxon>PACMAD clade</taxon>
        <taxon>Panicoideae</taxon>
        <taxon>Andropogonodae</taxon>
        <taxon>Andropogoneae</taxon>
        <taxon>Tripsacinae</taxon>
        <taxon>Zea</taxon>
    </lineage>
</organism>
<dbReference type="Gramene" id="Zm00001eb390550_T004">
    <property type="protein sequence ID" value="Zm00001eb390550_P004"/>
    <property type="gene ID" value="Zm00001eb390550"/>
</dbReference>
<evidence type="ECO:0000256" key="2">
    <source>
        <dbReference type="ARBA" id="ARBA00023134"/>
    </source>
</evidence>
<keyword evidence="6" id="KW-1185">Reference proteome</keyword>
<evidence type="ECO:0000313" key="6">
    <source>
        <dbReference type="Proteomes" id="UP000007305"/>
    </source>
</evidence>
<dbReference type="InterPro" id="IPR027417">
    <property type="entry name" value="P-loop_NTPase"/>
</dbReference>
<reference evidence="5" key="4">
    <citation type="submission" date="2021-05" db="UniProtKB">
        <authorList>
            <consortium name="EnsemblPlants"/>
        </authorList>
    </citation>
    <scope>IDENTIFICATION</scope>
    <source>
        <strain evidence="5">cv. B73</strain>
    </source>
</reference>
<accession>B4FHQ8</accession>
<dbReference type="Proteomes" id="UP000007305">
    <property type="component" value="Chromosome 9"/>
</dbReference>
<protein>
    <recommendedName>
        <fullName evidence="3">G domain-containing protein</fullName>
    </recommendedName>
</protein>
<dbReference type="EnsemblPlants" id="Zm00001eb390550_T004">
    <property type="protein sequence ID" value="Zm00001eb390550_P004"/>
    <property type="gene ID" value="Zm00001eb390550"/>
</dbReference>
<keyword evidence="2" id="KW-0342">GTP-binding</keyword>
<evidence type="ECO:0000259" key="3">
    <source>
        <dbReference type="Pfam" id="PF01926"/>
    </source>
</evidence>
<reference evidence="5" key="3">
    <citation type="submission" date="2019-07" db="EMBL/GenBank/DDBJ databases">
        <authorList>
            <person name="Seetharam A."/>
            <person name="Woodhouse M."/>
            <person name="Cannon E."/>
        </authorList>
    </citation>
    <scope>NUCLEOTIDE SEQUENCE [LARGE SCALE GENOMIC DNA]</scope>
    <source>
        <strain evidence="5">cv. B73</strain>
    </source>
</reference>
<dbReference type="PANTHER" id="PTHR45782">
    <property type="entry name" value="MITOCHONDRIAL RIBOSOME-ASSOCIATED GTPASE 1"/>
    <property type="match status" value="1"/>
</dbReference>
<dbReference type="EMBL" id="BT036646">
    <property type="protein sequence ID" value="ACF81651.1"/>
    <property type="molecule type" value="mRNA"/>
</dbReference>
<proteinExistence type="evidence at transcript level"/>